<name>A0ABU3DX78_9FLAO</name>
<dbReference type="EMBL" id="JAVRHM010000001">
    <property type="protein sequence ID" value="MDT0688322.1"/>
    <property type="molecule type" value="Genomic_DNA"/>
</dbReference>
<reference evidence="1 2" key="1">
    <citation type="submission" date="2023-09" db="EMBL/GenBank/DDBJ databases">
        <authorList>
            <person name="Rey-Velasco X."/>
        </authorList>
    </citation>
    <scope>NUCLEOTIDE SEQUENCE [LARGE SCALE GENOMIC DNA]</scope>
    <source>
        <strain evidence="1 2">F188</strain>
    </source>
</reference>
<dbReference type="RefSeq" id="WP_311679753.1">
    <property type="nucleotide sequence ID" value="NZ_JAVRHM010000001.1"/>
</dbReference>
<organism evidence="1 2">
    <name type="scientific">Autumnicola patrickiae</name>
    <dbReference type="NCBI Taxonomy" id="3075591"/>
    <lineage>
        <taxon>Bacteria</taxon>
        <taxon>Pseudomonadati</taxon>
        <taxon>Bacteroidota</taxon>
        <taxon>Flavobacteriia</taxon>
        <taxon>Flavobacteriales</taxon>
        <taxon>Flavobacteriaceae</taxon>
        <taxon>Autumnicola</taxon>
    </lineage>
</organism>
<sequence>MQYEHLLLDEEKEKFISWIPLYHNSLIGKYSAGTYNYKSLNLEEKAFHKKTNDLNEGYRFHFRIHPEFSARF</sequence>
<dbReference type="Proteomes" id="UP001261624">
    <property type="component" value="Unassembled WGS sequence"/>
</dbReference>
<comment type="caution">
    <text evidence="1">The sequence shown here is derived from an EMBL/GenBank/DDBJ whole genome shotgun (WGS) entry which is preliminary data.</text>
</comment>
<proteinExistence type="predicted"/>
<protein>
    <submittedName>
        <fullName evidence="1">Uncharacterized protein</fullName>
    </submittedName>
</protein>
<evidence type="ECO:0000313" key="1">
    <source>
        <dbReference type="EMBL" id="MDT0688322.1"/>
    </source>
</evidence>
<accession>A0ABU3DX78</accession>
<keyword evidence="2" id="KW-1185">Reference proteome</keyword>
<evidence type="ECO:0000313" key="2">
    <source>
        <dbReference type="Proteomes" id="UP001261624"/>
    </source>
</evidence>
<gene>
    <name evidence="1" type="ORF">RM549_00880</name>
</gene>